<evidence type="ECO:0000313" key="1">
    <source>
        <dbReference type="EMBL" id="AAO74088.1"/>
    </source>
</evidence>
<dbReference type="AlphaFoldDB" id="Q85WY1"/>
<dbReference type="GeneID" id="1450745"/>
<dbReference type="RefSeq" id="NP_817243.1">
    <property type="nucleotide sequence ID" value="NC_004677.2"/>
</dbReference>
<sequence>MNKSVLPLFFAHIVPPCPFQLNPDLCTYKKVGSRTQRTRFDGGTKNSAPILVGIYSSYSIRIKMGYIIPTIDL</sequence>
<protein>
    <submittedName>
        <fullName evidence="1">ORF73b</fullName>
    </submittedName>
</protein>
<accession>Q85WY1</accession>
<keyword evidence="1" id="KW-0934">Plastid</keyword>
<dbReference type="EMBL" id="AY228468">
    <property type="protein sequence ID" value="AAO74088.1"/>
    <property type="molecule type" value="Genomic_DNA"/>
</dbReference>
<proteinExistence type="predicted"/>
<geneLocation type="chloroplast" evidence="1"/>
<name>Q85WY1_PINKO</name>
<reference evidence="1" key="1">
    <citation type="submission" date="2007-04" db="EMBL/GenBank/DDBJ databases">
        <authorList>
            <person name="Noh E.W."/>
            <person name="Lee J.S."/>
            <person name="Choi Y.I."/>
            <person name="Han M.S."/>
            <person name="Yi Y.S."/>
            <person name="Han S.U."/>
        </authorList>
    </citation>
    <scope>NUCLEOTIDE SEQUENCE</scope>
</reference>
<keyword evidence="1" id="KW-0150">Chloroplast</keyword>
<organism evidence="1">
    <name type="scientific">Pinus koraiensis</name>
    <name type="common">Korean pine</name>
    <dbReference type="NCBI Taxonomy" id="88728"/>
    <lineage>
        <taxon>Eukaryota</taxon>
        <taxon>Viridiplantae</taxon>
        <taxon>Streptophyta</taxon>
        <taxon>Embryophyta</taxon>
        <taxon>Tracheophyta</taxon>
        <taxon>Spermatophyta</taxon>
        <taxon>Pinopsida</taxon>
        <taxon>Pinidae</taxon>
        <taxon>Conifers I</taxon>
        <taxon>Pinales</taxon>
        <taxon>Pinaceae</taxon>
        <taxon>Pinus</taxon>
        <taxon>Pinus subgen. Strobus</taxon>
    </lineage>
</organism>